<sequence length="879" mass="99765">MGEPATGGAGSADPVIPVPQVPVIVPDTVWTKVGPPAEAYDTDDKRRDTIPILPPAYTRKEHPGIRIAYLQAVIRNLSTTLKVLETTGILPPMPAPVHTVTSAKCCLGVDPDEHIIQYVLYERPPLAFLPYPNCDGIIYKEERDANQKVKQTALNISPQVSLIHSLHRIIHRKGRGTPKNKNNDPQFVMKDMHDGKQWHDMKTGIKHEVGNHGAVRDVEVKEGSEECLTDHRFGLHLTTNTDWFGALENWPHSCGPVYIAIADLPWDQRFLQVNVICTGITHGPKELTTEQMVNVMEPVLHDMERLKNAHFIFKALKWTCTTMTVRQSSQKKVYADFICNNCDTPGTRKFAGFSGHTADFHPCPWCNCMMLDVNKQSGYVPTSFTLKDDPDLLRQKFRSKDAGVDRQVDIASRYGVRFSAFDWLPGWKPAKQTPLDFMHCVFLGIVTWLFGRILVGAHMFGGLGGDDSPKMRFEQSLNSRWPSHITCLLKNLGHNQSVKKADEWRQLITVAPVILWMTWRDADNSIPDTEPQLAPNKKISTTHTQKQCSLYEVILYLCAAVWMLSMKTISMAQAAVGQQYLLSINHHLAMHFEPMIWLFGPVYAWWLFVYEHFNGMLEKVQTHLIYELFLSLPEDASPYERELLGCIIKAEGQGSMLHNITVFQSEESVNSVRLPKRLPKHPISVHHYSIPGTPLDNVDLYSLLYHHACAVWPAIRFRCEFSNEEGLTFIGNKVVHRLPYIKKDGIRYGSMANHRTQTDTFAFIMQDLLRVPIQILDCFLLEIPPQDGQALHHACVLARRLKLDERVPALLWDLFASILGIHASYADEFHDVEILSASALDSPLALIPVKHYTMKRDLWISVLLDHVAMELEEVFDEDI</sequence>
<gene>
    <name evidence="2" type="ORF">DFP72DRAFT_987053</name>
</gene>
<evidence type="ECO:0000256" key="1">
    <source>
        <dbReference type="SAM" id="Phobius"/>
    </source>
</evidence>
<keyword evidence="3" id="KW-1185">Reference proteome</keyword>
<comment type="caution">
    <text evidence="2">The sequence shown here is derived from an EMBL/GenBank/DDBJ whole genome shotgun (WGS) entry which is preliminary data.</text>
</comment>
<dbReference type="AlphaFoldDB" id="A0A8H6MBQ8"/>
<feature type="transmembrane region" description="Helical" evidence="1">
    <location>
        <begin position="595"/>
        <end position="613"/>
    </location>
</feature>
<accession>A0A8H6MBQ8</accession>
<name>A0A8H6MBQ8_9AGAR</name>
<protein>
    <submittedName>
        <fullName evidence="2">Uncharacterized protein</fullName>
    </submittedName>
</protein>
<proteinExistence type="predicted"/>
<evidence type="ECO:0000313" key="3">
    <source>
        <dbReference type="Proteomes" id="UP000521943"/>
    </source>
</evidence>
<dbReference type="PANTHER" id="PTHR46579:SF2">
    <property type="entry name" value="C2H2-TYPE DOMAIN-CONTAINING PROTEIN"/>
    <property type="match status" value="1"/>
</dbReference>
<reference evidence="2 3" key="1">
    <citation type="submission" date="2020-07" db="EMBL/GenBank/DDBJ databases">
        <title>Comparative genomics of pyrophilous fungi reveals a link between fire events and developmental genes.</title>
        <authorList>
            <consortium name="DOE Joint Genome Institute"/>
            <person name="Steindorff A.S."/>
            <person name="Carver A."/>
            <person name="Calhoun S."/>
            <person name="Stillman K."/>
            <person name="Liu H."/>
            <person name="Lipzen A."/>
            <person name="Pangilinan J."/>
            <person name="Labutti K."/>
            <person name="Bruns T.D."/>
            <person name="Grigoriev I.V."/>
        </authorList>
    </citation>
    <scope>NUCLEOTIDE SEQUENCE [LARGE SCALE GENOMIC DNA]</scope>
    <source>
        <strain evidence="2 3">CBS 144469</strain>
    </source>
</reference>
<dbReference type="OrthoDB" id="3248986at2759"/>
<dbReference type="PANTHER" id="PTHR46579">
    <property type="entry name" value="F5/8 TYPE C DOMAIN-CONTAINING PROTEIN-RELATED"/>
    <property type="match status" value="1"/>
</dbReference>
<evidence type="ECO:0000313" key="2">
    <source>
        <dbReference type="EMBL" id="KAF6762530.1"/>
    </source>
</evidence>
<feature type="transmembrane region" description="Helical" evidence="1">
    <location>
        <begin position="553"/>
        <end position="575"/>
    </location>
</feature>
<keyword evidence="1" id="KW-1133">Transmembrane helix</keyword>
<keyword evidence="1" id="KW-0812">Transmembrane</keyword>
<organism evidence="2 3">
    <name type="scientific">Ephemerocybe angulata</name>
    <dbReference type="NCBI Taxonomy" id="980116"/>
    <lineage>
        <taxon>Eukaryota</taxon>
        <taxon>Fungi</taxon>
        <taxon>Dikarya</taxon>
        <taxon>Basidiomycota</taxon>
        <taxon>Agaricomycotina</taxon>
        <taxon>Agaricomycetes</taxon>
        <taxon>Agaricomycetidae</taxon>
        <taxon>Agaricales</taxon>
        <taxon>Agaricineae</taxon>
        <taxon>Psathyrellaceae</taxon>
        <taxon>Ephemerocybe</taxon>
    </lineage>
</organism>
<dbReference type="EMBL" id="JACGCI010000007">
    <property type="protein sequence ID" value="KAF6762530.1"/>
    <property type="molecule type" value="Genomic_DNA"/>
</dbReference>
<keyword evidence="1" id="KW-0472">Membrane</keyword>
<dbReference type="Proteomes" id="UP000521943">
    <property type="component" value="Unassembled WGS sequence"/>
</dbReference>
<feature type="transmembrane region" description="Helical" evidence="1">
    <location>
        <begin position="441"/>
        <end position="463"/>
    </location>
</feature>